<dbReference type="Pfam" id="PF13692">
    <property type="entry name" value="Glyco_trans_1_4"/>
    <property type="match status" value="1"/>
</dbReference>
<dbReference type="InterPro" id="IPR028098">
    <property type="entry name" value="Glyco_trans_4-like_N"/>
</dbReference>
<dbReference type="CDD" id="cd03794">
    <property type="entry name" value="GT4_WbuB-like"/>
    <property type="match status" value="1"/>
</dbReference>
<dbReference type="RefSeq" id="WP_104829260.1">
    <property type="nucleotide sequence ID" value="NZ_PJCH01000005.1"/>
</dbReference>
<comment type="caution">
    <text evidence="2">The sequence shown here is derived from an EMBL/GenBank/DDBJ whole genome shotgun (WGS) entry which is preliminary data.</text>
</comment>
<gene>
    <name evidence="2" type="ORF">CW354_06690</name>
</gene>
<proteinExistence type="predicted"/>
<dbReference type="AlphaFoldDB" id="A0A2S7K671"/>
<dbReference type="InterPro" id="IPR050194">
    <property type="entry name" value="Glycosyltransferase_grp1"/>
</dbReference>
<organism evidence="2 3">
    <name type="scientific">Hyphococcus luteus</name>
    <dbReference type="NCBI Taxonomy" id="2058213"/>
    <lineage>
        <taxon>Bacteria</taxon>
        <taxon>Pseudomonadati</taxon>
        <taxon>Pseudomonadota</taxon>
        <taxon>Alphaproteobacteria</taxon>
        <taxon>Parvularculales</taxon>
        <taxon>Parvularculaceae</taxon>
        <taxon>Hyphococcus</taxon>
    </lineage>
</organism>
<evidence type="ECO:0000313" key="2">
    <source>
        <dbReference type="EMBL" id="PQA88015.1"/>
    </source>
</evidence>
<dbReference type="PANTHER" id="PTHR45947">
    <property type="entry name" value="SULFOQUINOVOSYL TRANSFERASE SQD2"/>
    <property type="match status" value="1"/>
</dbReference>
<reference evidence="2 3" key="1">
    <citation type="submission" date="2017-12" db="EMBL/GenBank/DDBJ databases">
        <authorList>
            <person name="Hurst M.R.H."/>
        </authorList>
    </citation>
    <scope>NUCLEOTIDE SEQUENCE [LARGE SCALE GENOMIC DNA]</scope>
    <source>
        <strain evidence="2 3">SY-3-19</strain>
    </source>
</reference>
<dbReference type="OrthoDB" id="529131at2"/>
<dbReference type="PANTHER" id="PTHR45947:SF3">
    <property type="entry name" value="SULFOQUINOVOSYL TRANSFERASE SQD2"/>
    <property type="match status" value="1"/>
</dbReference>
<evidence type="ECO:0000259" key="1">
    <source>
        <dbReference type="Pfam" id="PF13439"/>
    </source>
</evidence>
<keyword evidence="3" id="KW-1185">Reference proteome</keyword>
<dbReference type="Gene3D" id="3.40.50.2000">
    <property type="entry name" value="Glycogen Phosphorylase B"/>
    <property type="match status" value="2"/>
</dbReference>
<feature type="domain" description="Glycosyltransferase subfamily 4-like N-terminal" evidence="1">
    <location>
        <begin position="13"/>
        <end position="180"/>
    </location>
</feature>
<dbReference type="GO" id="GO:0016757">
    <property type="term" value="F:glycosyltransferase activity"/>
    <property type="evidence" value="ECO:0007669"/>
    <property type="project" value="UniProtKB-ARBA"/>
</dbReference>
<dbReference type="SUPFAM" id="SSF53756">
    <property type="entry name" value="UDP-Glycosyltransferase/glycogen phosphorylase"/>
    <property type="match status" value="1"/>
</dbReference>
<dbReference type="Proteomes" id="UP000239504">
    <property type="component" value="Unassembled WGS sequence"/>
</dbReference>
<dbReference type="Pfam" id="PF13439">
    <property type="entry name" value="Glyco_transf_4"/>
    <property type="match status" value="1"/>
</dbReference>
<sequence>MKFLYSHRTRAADGQQVHIRALTDALAASGHDVVMAGPDGANEKPLDAKDERGLKALLPGPLYECAEYGYSFPAFLRLMKTAKASRPDILYERYNLFFHAGVWAKRRLGLPMILEVNAPLAEERAAHGHLALKNFARKSEAAIWRAADMALPVSGVLAARLAAAGVPEPRIDVIHNGVEEAFLKPAAGALVRARYGLEEQTVLGFAGFVRDWHGLDRAVRFLVETGREDVALLIVGDGPARPDLERLASELGVSARVHFAGVVQREEMPAHLAAFDIALQPAVTDYASPLKLFEYMAQGRAVLAPDQANIREVLTHGEDALLFPEGGFETALAALAQSGALRQRLGAAARETLIRRDFTWAGNARRVEAIAERLKGTRA</sequence>
<keyword evidence="2" id="KW-0808">Transferase</keyword>
<dbReference type="EMBL" id="PJCH01000005">
    <property type="protein sequence ID" value="PQA88015.1"/>
    <property type="molecule type" value="Genomic_DNA"/>
</dbReference>
<name>A0A2S7K671_9PROT</name>
<protein>
    <submittedName>
        <fullName evidence="2">Glycosyltransferase WbuB</fullName>
    </submittedName>
</protein>
<accession>A0A2S7K671</accession>
<evidence type="ECO:0000313" key="3">
    <source>
        <dbReference type="Proteomes" id="UP000239504"/>
    </source>
</evidence>